<organism evidence="1 2">
    <name type="scientific">Parabacteroides chinchillae</name>
    <dbReference type="NCBI Taxonomy" id="871327"/>
    <lineage>
        <taxon>Bacteria</taxon>
        <taxon>Pseudomonadati</taxon>
        <taxon>Bacteroidota</taxon>
        <taxon>Bacteroidia</taxon>
        <taxon>Bacteroidales</taxon>
        <taxon>Tannerellaceae</taxon>
        <taxon>Parabacteroides</taxon>
    </lineage>
</organism>
<protein>
    <recommendedName>
        <fullName evidence="3">Kelch motif-containing protein</fullName>
    </recommendedName>
</protein>
<proteinExistence type="predicted"/>
<dbReference type="EMBL" id="FNVS01000002">
    <property type="protein sequence ID" value="SEF55006.1"/>
    <property type="molecule type" value="Genomic_DNA"/>
</dbReference>
<dbReference type="SUPFAM" id="SSF117281">
    <property type="entry name" value="Kelch motif"/>
    <property type="match status" value="2"/>
</dbReference>
<name>A0A8G2BUG3_9BACT</name>
<dbReference type="AlphaFoldDB" id="A0A8G2BUG3"/>
<dbReference type="InterPro" id="IPR015915">
    <property type="entry name" value="Kelch-typ_b-propeller"/>
</dbReference>
<dbReference type="PANTHER" id="PTHR45632">
    <property type="entry name" value="LD33804P"/>
    <property type="match status" value="1"/>
</dbReference>
<dbReference type="Proteomes" id="UP000236725">
    <property type="component" value="Unassembled WGS sequence"/>
</dbReference>
<accession>A0A8G2BUG3</accession>
<evidence type="ECO:0000313" key="2">
    <source>
        <dbReference type="Proteomes" id="UP000236725"/>
    </source>
</evidence>
<dbReference type="SUPFAM" id="SSF49265">
    <property type="entry name" value="Fibronectin type III"/>
    <property type="match status" value="2"/>
</dbReference>
<gene>
    <name evidence="1" type="ORF">SAMN05444001_102204</name>
</gene>
<evidence type="ECO:0000313" key="1">
    <source>
        <dbReference type="EMBL" id="SEF55006.1"/>
    </source>
</evidence>
<keyword evidence="2" id="KW-1185">Reference proteome</keyword>
<sequence>MQVWDSFSKINTMKYLYSIISFFLITNILSGCIEDPDMETGVKNAKIPTVNTLIDDQHTIEKLATTVSFYAEVVSGNGLPVEKYGVCWGLESEPTIEKNDTTVCGKGLGKFRGIAHKLKPNTLYYIRPYAINAKGTNYGKEITVNTTKGLGVVATVVVSDSIKAESVICGGKIVNHGEGIIKDRGVYLTTPTTKDSVIPIIMNADSFVCKITKLDTSTIYIVKAYVENEFGIFAGEPQTFKTTNGLPVVTSLKEVAIGFTDGSFEAEVSNEGDSAVTVRGLCWGFVSGTMLENGDTTINGAGKGKFTGKATKLKSDKMYYMRAYAKNAYGTAYSNEISFWTKSDLPRLSAVEIARTDIGGTLKVSAAVLDEGAMNVIESGISYSLTKDDKVGNTKVELSSGKNSYEGEISGLKGGSTYYIRAYAINKDGVITYGEETSYTTPDIFSARKVFEGNNQIGGAVAVTAMGSSGLILGGDIGAEATNEFWEYRAYKNEWLQRNSFPVKRKWQTAINIGSAVIAFGGVGSDNVSTKDLYLYSLFTNYWEQITYDETNAPDARYLSAGFAYKDSVFIVGGIRSGSITDEVWSIKPANAEKWVKKSTFPEKQCRGIAVVIGDKIYAGLGNKDWVTPSYSRKLYVSTDGANTWKELNSINANVRCGVAFDNNIYVVDDVGYIWKYDITTNSWTLKSQLPSGNRDIYCMYSLDGLIYLGQGTSGSSIISYDPSWDN</sequence>
<dbReference type="InterPro" id="IPR036116">
    <property type="entry name" value="FN3_sf"/>
</dbReference>
<reference evidence="1 2" key="1">
    <citation type="submission" date="2016-10" db="EMBL/GenBank/DDBJ databases">
        <authorList>
            <person name="Varghese N."/>
            <person name="Submissions S."/>
        </authorList>
    </citation>
    <scope>NUCLEOTIDE SEQUENCE [LARGE SCALE GENOMIC DNA]</scope>
    <source>
        <strain evidence="1 2">DSM 29073</strain>
    </source>
</reference>
<evidence type="ECO:0008006" key="3">
    <source>
        <dbReference type="Google" id="ProtNLM"/>
    </source>
</evidence>
<dbReference type="Gene3D" id="2.120.10.80">
    <property type="entry name" value="Kelch-type beta propeller"/>
    <property type="match status" value="2"/>
</dbReference>
<dbReference type="Pfam" id="PF24681">
    <property type="entry name" value="Kelch_KLHDC2_KLHL20_DRC7"/>
    <property type="match status" value="1"/>
</dbReference>
<comment type="caution">
    <text evidence="1">The sequence shown here is derived from an EMBL/GenBank/DDBJ whole genome shotgun (WGS) entry which is preliminary data.</text>
</comment>